<dbReference type="GO" id="GO:0006355">
    <property type="term" value="P:regulation of DNA-templated transcription"/>
    <property type="evidence" value="ECO:0007669"/>
    <property type="project" value="InterPro"/>
</dbReference>
<dbReference type="STRING" id="79200.A0A165A5F2"/>
<evidence type="ECO:0000259" key="6">
    <source>
        <dbReference type="PROSITE" id="PS51005"/>
    </source>
</evidence>
<dbReference type="Pfam" id="PF02365">
    <property type="entry name" value="NAM"/>
    <property type="match status" value="1"/>
</dbReference>
<keyword evidence="4" id="KW-0539">Nucleus</keyword>
<evidence type="ECO:0000256" key="1">
    <source>
        <dbReference type="ARBA" id="ARBA00023015"/>
    </source>
</evidence>
<keyword evidence="5" id="KW-0472">Membrane</keyword>
<evidence type="ECO:0000313" key="7">
    <source>
        <dbReference type="EMBL" id="KZM96944.1"/>
    </source>
</evidence>
<evidence type="ECO:0000256" key="3">
    <source>
        <dbReference type="ARBA" id="ARBA00023163"/>
    </source>
</evidence>
<dbReference type="InterPro" id="IPR036093">
    <property type="entry name" value="NAC_dom_sf"/>
</dbReference>
<evidence type="ECO:0000256" key="5">
    <source>
        <dbReference type="SAM" id="Phobius"/>
    </source>
</evidence>
<feature type="transmembrane region" description="Helical" evidence="5">
    <location>
        <begin position="379"/>
        <end position="399"/>
    </location>
</feature>
<dbReference type="AlphaFoldDB" id="A0A165A5F2"/>
<keyword evidence="1" id="KW-0805">Transcription regulation</keyword>
<proteinExistence type="predicted"/>
<keyword evidence="5" id="KW-1133">Transmembrane helix</keyword>
<comment type="caution">
    <text evidence="7">The sequence shown here is derived from an EMBL/GenBank/DDBJ whole genome shotgun (WGS) entry which is preliminary data.</text>
</comment>
<dbReference type="PANTHER" id="PTHR31744:SF210">
    <property type="entry name" value="NAC DOMAIN-CONTAINING PROTEIN 86-LIKE"/>
    <property type="match status" value="1"/>
</dbReference>
<dbReference type="PANTHER" id="PTHR31744">
    <property type="entry name" value="PROTEIN CUP-SHAPED COTYLEDON 2-RELATED"/>
    <property type="match status" value="1"/>
</dbReference>
<dbReference type="SUPFAM" id="SSF101941">
    <property type="entry name" value="NAC domain"/>
    <property type="match status" value="1"/>
</dbReference>
<accession>A0A165A5F2</accession>
<dbReference type="EMBL" id="LNRQ01000004">
    <property type="protein sequence ID" value="KZM96944.1"/>
    <property type="molecule type" value="Genomic_DNA"/>
</dbReference>
<keyword evidence="2" id="KW-0238">DNA-binding</keyword>
<evidence type="ECO:0000256" key="4">
    <source>
        <dbReference type="ARBA" id="ARBA00023242"/>
    </source>
</evidence>
<feature type="domain" description="NAC" evidence="6">
    <location>
        <begin position="9"/>
        <end position="150"/>
    </location>
</feature>
<sequence>MEMRVSTRSCPGFRFSPAEEELVLHYLRRKIEGSKKCDVISEIDAVRHEPWDLPEKSATPSDNEWYFFSPRGMKYTKGGQIRRATQFGYWKATGKQRDVKSGARVVGSRRTLVFHKGHAPNGKRTEWIMHEYSMSGTPQESFVVCRVRNRKNIELKCNDIPPIELNQSLSGESSISTSVSNLLHTANNVDHMGMFQELTTAYQCNNPHSVDHFDSEYDKKSKGMVLRHESCSLPKFQCTEGATENSFADMLNDDIMMLDDSSFANHLGNDMLNEEFMDYKFEQPKESFPSATLATPTLQETSPPIIIIRSRKGNKPRNPLPFQGTAPRRIRMKCQYMDEPSVEASGIRDEMYQNVAESAEFPRCLLTTVLDITVNHRHVTVFVVLFLLVSVSGLFTNFVRQLH</sequence>
<dbReference type="GO" id="GO:0003677">
    <property type="term" value="F:DNA binding"/>
    <property type="evidence" value="ECO:0007669"/>
    <property type="project" value="UniProtKB-KW"/>
</dbReference>
<organism evidence="7">
    <name type="scientific">Daucus carota subsp. sativus</name>
    <name type="common">Carrot</name>
    <dbReference type="NCBI Taxonomy" id="79200"/>
    <lineage>
        <taxon>Eukaryota</taxon>
        <taxon>Viridiplantae</taxon>
        <taxon>Streptophyta</taxon>
        <taxon>Embryophyta</taxon>
        <taxon>Tracheophyta</taxon>
        <taxon>Spermatophyta</taxon>
        <taxon>Magnoliopsida</taxon>
        <taxon>eudicotyledons</taxon>
        <taxon>Gunneridae</taxon>
        <taxon>Pentapetalae</taxon>
        <taxon>asterids</taxon>
        <taxon>campanulids</taxon>
        <taxon>Apiales</taxon>
        <taxon>Apiaceae</taxon>
        <taxon>Apioideae</taxon>
        <taxon>Scandiceae</taxon>
        <taxon>Daucinae</taxon>
        <taxon>Daucus</taxon>
        <taxon>Daucus sect. Daucus</taxon>
    </lineage>
</organism>
<dbReference type="PROSITE" id="PS51005">
    <property type="entry name" value="NAC"/>
    <property type="match status" value="1"/>
</dbReference>
<gene>
    <name evidence="7" type="ORF">DCAR_015694</name>
</gene>
<dbReference type="KEGG" id="dcr:108218196"/>
<reference evidence="7" key="1">
    <citation type="journal article" date="2016" name="Nat. Genet.">
        <title>A high-quality carrot genome assembly provides new insights into carotenoid accumulation and asterid genome evolution.</title>
        <authorList>
            <person name="Iorizzo M."/>
            <person name="Ellison S."/>
            <person name="Senalik D."/>
            <person name="Zeng P."/>
            <person name="Satapoomin P."/>
            <person name="Huang J."/>
            <person name="Bowman M."/>
            <person name="Iovene M."/>
            <person name="Sanseverino W."/>
            <person name="Cavagnaro P."/>
            <person name="Yildiz M."/>
            <person name="Macko-Podgorni A."/>
            <person name="Moranska E."/>
            <person name="Grzebelus E."/>
            <person name="Grzebelus D."/>
            <person name="Ashrafi H."/>
            <person name="Zheng Z."/>
            <person name="Cheng S."/>
            <person name="Spooner D."/>
            <person name="Van Deynze A."/>
            <person name="Simon P."/>
        </authorList>
    </citation>
    <scope>NUCLEOTIDE SEQUENCE [LARGE SCALE GENOMIC DNA]</scope>
    <source>
        <tissue evidence="7">Leaf</tissue>
    </source>
</reference>
<keyword evidence="5" id="KW-0812">Transmembrane</keyword>
<dbReference type="Gramene" id="KZM96944">
    <property type="protein sequence ID" value="KZM96944"/>
    <property type="gene ID" value="DCAR_015694"/>
</dbReference>
<dbReference type="OrthoDB" id="1935348at2759"/>
<evidence type="ECO:0000256" key="2">
    <source>
        <dbReference type="ARBA" id="ARBA00023125"/>
    </source>
</evidence>
<dbReference type="Gene3D" id="2.170.150.80">
    <property type="entry name" value="NAC domain"/>
    <property type="match status" value="1"/>
</dbReference>
<protein>
    <recommendedName>
        <fullName evidence="6">NAC domain-containing protein</fullName>
    </recommendedName>
</protein>
<keyword evidence="3" id="KW-0804">Transcription</keyword>
<dbReference type="InterPro" id="IPR003441">
    <property type="entry name" value="NAC-dom"/>
</dbReference>
<name>A0A165A5F2_DAUCS</name>